<name>A0A9N9G2E0_9GLOM</name>
<comment type="caution">
    <text evidence="6">The sequence shown here is derived from an EMBL/GenBank/DDBJ whole genome shotgun (WGS) entry which is preliminary data.</text>
</comment>
<dbReference type="Pfam" id="PF02535">
    <property type="entry name" value="Zip"/>
    <property type="match status" value="1"/>
</dbReference>
<dbReference type="PANTHER" id="PTHR11040">
    <property type="entry name" value="ZINC/IRON TRANSPORTER"/>
    <property type="match status" value="1"/>
</dbReference>
<evidence type="ECO:0000256" key="4">
    <source>
        <dbReference type="ARBA" id="ARBA00023136"/>
    </source>
</evidence>
<dbReference type="GO" id="GO:0005385">
    <property type="term" value="F:zinc ion transmembrane transporter activity"/>
    <property type="evidence" value="ECO:0007669"/>
    <property type="project" value="TreeGrafter"/>
</dbReference>
<dbReference type="InterPro" id="IPR003689">
    <property type="entry name" value="ZIP"/>
</dbReference>
<dbReference type="GO" id="GO:0016020">
    <property type="term" value="C:membrane"/>
    <property type="evidence" value="ECO:0007669"/>
    <property type="project" value="UniProtKB-SubCell"/>
</dbReference>
<sequence>MRPITHTLAHNEHSNSKLASGNIGLGFGLTAMSAAASALGSLTPFLDLLFPYIPCLSGVKITESKGFLAGSFSFSAGILLFLTLGDLFPESISSFKESRKFDRKFSSILASSIFIITVLIIMLSKKAIKVYREDEKTEVFNNIDDSKNNVLKEEVKIGEKDLNNEDNDIVSPHTARKLKHLGVSIAIALAIHKIPEGLIISLPIYYATQSRLIAFSIAASVGVVSQMLGAILGYVLFVTVWNSAVSGFLFAIVTGFLLYIILHGMLPLARSYDPKDKYCTYYLFAGLFFFCFVESIFDLA</sequence>
<dbReference type="EMBL" id="CAJVPK010001215">
    <property type="protein sequence ID" value="CAG8576805.1"/>
    <property type="molecule type" value="Genomic_DNA"/>
</dbReference>
<feature type="transmembrane region" description="Helical" evidence="5">
    <location>
        <begin position="105"/>
        <end position="123"/>
    </location>
</feature>
<dbReference type="Proteomes" id="UP000789706">
    <property type="component" value="Unassembled WGS sequence"/>
</dbReference>
<keyword evidence="4 5" id="KW-0472">Membrane</keyword>
<evidence type="ECO:0000256" key="3">
    <source>
        <dbReference type="ARBA" id="ARBA00022989"/>
    </source>
</evidence>
<gene>
    <name evidence="6" type="ORF">DEBURN_LOCUS8367</name>
</gene>
<feature type="transmembrane region" description="Helical" evidence="5">
    <location>
        <begin position="67"/>
        <end position="85"/>
    </location>
</feature>
<dbReference type="AlphaFoldDB" id="A0A9N9G2E0"/>
<feature type="transmembrane region" description="Helical" evidence="5">
    <location>
        <begin position="243"/>
        <end position="266"/>
    </location>
</feature>
<dbReference type="OrthoDB" id="262547at2759"/>
<comment type="subcellular location">
    <subcellularLocation>
        <location evidence="1">Membrane</location>
        <topology evidence="1">Multi-pass membrane protein</topology>
    </subcellularLocation>
</comment>
<feature type="transmembrane region" description="Helical" evidence="5">
    <location>
        <begin position="212"/>
        <end position="237"/>
    </location>
</feature>
<feature type="transmembrane region" description="Helical" evidence="5">
    <location>
        <begin position="23"/>
        <end position="46"/>
    </location>
</feature>
<keyword evidence="2 5" id="KW-0812">Transmembrane</keyword>
<protein>
    <submittedName>
        <fullName evidence="6">7107_t:CDS:1</fullName>
    </submittedName>
</protein>
<evidence type="ECO:0000256" key="2">
    <source>
        <dbReference type="ARBA" id="ARBA00022692"/>
    </source>
</evidence>
<evidence type="ECO:0000256" key="1">
    <source>
        <dbReference type="ARBA" id="ARBA00004141"/>
    </source>
</evidence>
<evidence type="ECO:0000313" key="7">
    <source>
        <dbReference type="Proteomes" id="UP000789706"/>
    </source>
</evidence>
<keyword evidence="3 5" id="KW-1133">Transmembrane helix</keyword>
<accession>A0A9N9G2E0</accession>
<evidence type="ECO:0000256" key="5">
    <source>
        <dbReference type="SAM" id="Phobius"/>
    </source>
</evidence>
<feature type="transmembrane region" description="Helical" evidence="5">
    <location>
        <begin position="278"/>
        <end position="297"/>
    </location>
</feature>
<dbReference type="PANTHER" id="PTHR11040:SF205">
    <property type="entry name" value="ZINC TRANSPORTER ZUPT"/>
    <property type="match status" value="1"/>
</dbReference>
<proteinExistence type="predicted"/>
<organism evidence="6 7">
    <name type="scientific">Diversispora eburnea</name>
    <dbReference type="NCBI Taxonomy" id="1213867"/>
    <lineage>
        <taxon>Eukaryota</taxon>
        <taxon>Fungi</taxon>
        <taxon>Fungi incertae sedis</taxon>
        <taxon>Mucoromycota</taxon>
        <taxon>Glomeromycotina</taxon>
        <taxon>Glomeromycetes</taxon>
        <taxon>Diversisporales</taxon>
        <taxon>Diversisporaceae</taxon>
        <taxon>Diversispora</taxon>
    </lineage>
</organism>
<reference evidence="6" key="1">
    <citation type="submission" date="2021-06" db="EMBL/GenBank/DDBJ databases">
        <authorList>
            <person name="Kallberg Y."/>
            <person name="Tangrot J."/>
            <person name="Rosling A."/>
        </authorList>
    </citation>
    <scope>NUCLEOTIDE SEQUENCE</scope>
    <source>
        <strain evidence="6">AZ414A</strain>
    </source>
</reference>
<evidence type="ECO:0000313" key="6">
    <source>
        <dbReference type="EMBL" id="CAG8576805.1"/>
    </source>
</evidence>
<keyword evidence="7" id="KW-1185">Reference proteome</keyword>